<dbReference type="Pfam" id="PF23299">
    <property type="entry name" value="DUF7081"/>
    <property type="match status" value="1"/>
</dbReference>
<dbReference type="PANTHER" id="PTHR33345">
    <property type="entry name" value="ADAPTER PROTEIN, PUTATIVE-RELATED"/>
    <property type="match status" value="1"/>
</dbReference>
<dbReference type="Proteomes" id="UP001634007">
    <property type="component" value="Unassembled WGS sequence"/>
</dbReference>
<dbReference type="PANTHER" id="PTHR33345:SF4">
    <property type="entry name" value="MBD DOMAIN-CONTAINING PROTEIN"/>
    <property type="match status" value="1"/>
</dbReference>
<organism evidence="2 3">
    <name type="scientific">Eucalyptus globulus</name>
    <name type="common">Tasmanian blue gum</name>
    <dbReference type="NCBI Taxonomy" id="34317"/>
    <lineage>
        <taxon>Eukaryota</taxon>
        <taxon>Viridiplantae</taxon>
        <taxon>Streptophyta</taxon>
        <taxon>Embryophyta</taxon>
        <taxon>Tracheophyta</taxon>
        <taxon>Spermatophyta</taxon>
        <taxon>Magnoliopsida</taxon>
        <taxon>eudicotyledons</taxon>
        <taxon>Gunneridae</taxon>
        <taxon>Pentapetalae</taxon>
        <taxon>rosids</taxon>
        <taxon>malvids</taxon>
        <taxon>Myrtales</taxon>
        <taxon>Myrtaceae</taxon>
        <taxon>Myrtoideae</taxon>
        <taxon>Eucalypteae</taxon>
        <taxon>Eucalyptus</taxon>
    </lineage>
</organism>
<proteinExistence type="predicted"/>
<keyword evidence="3" id="KW-1185">Reference proteome</keyword>
<sequence>MKKGKQIMGNEVPGEKAVKMNNLCLYPIKPIRSGEGLPYAPVDWPNLGDIWYWWLGNRTYHFGFYQDRFLYLPNHLCVRGLNCGQFPNSDVNEIFASFSWMISSTRRMKKVRPAMSQAFPRCRTLQSYKIPAQASIRNDESKSLEHILPQHNDEAQVRTRFTYIGYDMAEEMSTHCNKLSLILAQDFSCLNSVEKLVIDPMLTVDQLLKFKSVEEISKAVEVFLCTKGLREQENCSL</sequence>
<comment type="caution">
    <text evidence="2">The sequence shown here is derived from an EMBL/GenBank/DDBJ whole genome shotgun (WGS) entry which is preliminary data.</text>
</comment>
<evidence type="ECO:0000259" key="1">
    <source>
        <dbReference type="Pfam" id="PF23299"/>
    </source>
</evidence>
<gene>
    <name evidence="2" type="ORF">ACJRO7_032041</name>
</gene>
<evidence type="ECO:0000313" key="2">
    <source>
        <dbReference type="EMBL" id="KAL3727237.1"/>
    </source>
</evidence>
<dbReference type="InterPro" id="IPR055508">
    <property type="entry name" value="DUF7081"/>
</dbReference>
<feature type="domain" description="DUF7081" evidence="1">
    <location>
        <begin position="27"/>
        <end position="78"/>
    </location>
</feature>
<accession>A0ABD3JPE6</accession>
<reference evidence="2 3" key="1">
    <citation type="submission" date="2024-11" db="EMBL/GenBank/DDBJ databases">
        <title>Chromosome-level genome assembly of Eucalyptus globulus Labill. provides insights into its genome evolution.</title>
        <authorList>
            <person name="Li X."/>
        </authorList>
    </citation>
    <scope>NUCLEOTIDE SEQUENCE [LARGE SCALE GENOMIC DNA]</scope>
    <source>
        <strain evidence="2">CL2024</strain>
        <tissue evidence="2">Fresh tender leaves</tissue>
    </source>
</reference>
<protein>
    <recommendedName>
        <fullName evidence="1">DUF7081 domain-containing protein</fullName>
    </recommendedName>
</protein>
<dbReference type="AlphaFoldDB" id="A0ABD3JPE6"/>
<evidence type="ECO:0000313" key="3">
    <source>
        <dbReference type="Proteomes" id="UP001634007"/>
    </source>
</evidence>
<name>A0ABD3JPE6_EUCGL</name>
<dbReference type="EMBL" id="JBJKBG010000008">
    <property type="protein sequence ID" value="KAL3727237.1"/>
    <property type="molecule type" value="Genomic_DNA"/>
</dbReference>